<dbReference type="EMBL" id="RWGY01000030">
    <property type="protein sequence ID" value="TVU16761.1"/>
    <property type="molecule type" value="Genomic_DNA"/>
</dbReference>
<dbReference type="PANTHER" id="PTHR34223:SF119">
    <property type="entry name" value="F-BOX DOMAIN-CONTAINING PROTEIN"/>
    <property type="match status" value="1"/>
</dbReference>
<dbReference type="Gramene" id="TVU16761">
    <property type="protein sequence ID" value="TVU16761"/>
    <property type="gene ID" value="EJB05_36915"/>
</dbReference>
<dbReference type="Gene3D" id="3.80.10.10">
    <property type="entry name" value="Ribonuclease Inhibitor"/>
    <property type="match status" value="1"/>
</dbReference>
<sequence length="404" mass="45730">MKAARPDQEDQLSALPDGPLQHILGFLPAHEVVRTSVLAPRWRHIWKSVRRLHITCPVEDWEEETNLALCDFVNALLLLRGHAILEEVKLDYDSSFHEQTGIWVRRALLCEAQVLTVDIFGNEWITLEDAPLASRHLRKLELVGVRLEGKFLQFANCPALEVLKMTDCKIGTEMILSQSIKTSHIESCYFCSNRDRTRISIPSLIWLQLNNFKGKAPLLESMPSLETASVKPNGWVTDSCNKGDSGEFCGTCADCCGNDDHNGSCVLLGGLSSAVNLELTAYSGMFLFRRDLNWCPTFSKMKKLLLNDWCVAVDLYALVCILKHSPVLESLTLQLRKMQRPQFTLTIERKDISMEKSTLISEHLKIVKIKCEEVDDRVCKLLKFLSTLDIEVTIKRTEEIVAAE</sequence>
<dbReference type="SUPFAM" id="SSF52058">
    <property type="entry name" value="L domain-like"/>
    <property type="match status" value="1"/>
</dbReference>
<dbReference type="CDD" id="cd22160">
    <property type="entry name" value="F-box_AtFBL13-like"/>
    <property type="match status" value="1"/>
</dbReference>
<reference evidence="2 3" key="1">
    <citation type="journal article" date="2019" name="Sci. Rep.">
        <title>A high-quality genome of Eragrostis curvula grass provides insights into Poaceae evolution and supports new strategies to enhance forage quality.</title>
        <authorList>
            <person name="Carballo J."/>
            <person name="Santos B.A.C.M."/>
            <person name="Zappacosta D."/>
            <person name="Garbus I."/>
            <person name="Selva J.P."/>
            <person name="Gallo C.A."/>
            <person name="Diaz A."/>
            <person name="Albertini E."/>
            <person name="Caccamo M."/>
            <person name="Echenique V."/>
        </authorList>
    </citation>
    <scope>NUCLEOTIDE SEQUENCE [LARGE SCALE GENOMIC DNA]</scope>
    <source>
        <strain evidence="3">cv. Victoria</strain>
        <tissue evidence="2">Leaf</tissue>
    </source>
</reference>
<dbReference type="OrthoDB" id="1848700at2759"/>
<dbReference type="InterPro" id="IPR036047">
    <property type="entry name" value="F-box-like_dom_sf"/>
</dbReference>
<proteinExistence type="predicted"/>
<dbReference type="InterPro" id="IPR053197">
    <property type="entry name" value="F-box_SCFL_complex_component"/>
</dbReference>
<dbReference type="InterPro" id="IPR032675">
    <property type="entry name" value="LRR_dom_sf"/>
</dbReference>
<dbReference type="InterPro" id="IPR001810">
    <property type="entry name" value="F-box_dom"/>
</dbReference>
<dbReference type="AlphaFoldDB" id="A0A5J9U175"/>
<dbReference type="InterPro" id="IPR053781">
    <property type="entry name" value="F-box_AtFBL13-like"/>
</dbReference>
<gene>
    <name evidence="2" type="ORF">EJB05_36915</name>
</gene>
<protein>
    <recommendedName>
        <fullName evidence="1">F-box domain-containing protein</fullName>
    </recommendedName>
</protein>
<evidence type="ECO:0000259" key="1">
    <source>
        <dbReference type="Pfam" id="PF00646"/>
    </source>
</evidence>
<keyword evidence="3" id="KW-1185">Reference proteome</keyword>
<feature type="domain" description="F-box" evidence="1">
    <location>
        <begin position="12"/>
        <end position="52"/>
    </location>
</feature>
<dbReference type="SUPFAM" id="SSF81383">
    <property type="entry name" value="F-box domain"/>
    <property type="match status" value="1"/>
</dbReference>
<organism evidence="2 3">
    <name type="scientific">Eragrostis curvula</name>
    <name type="common">weeping love grass</name>
    <dbReference type="NCBI Taxonomy" id="38414"/>
    <lineage>
        <taxon>Eukaryota</taxon>
        <taxon>Viridiplantae</taxon>
        <taxon>Streptophyta</taxon>
        <taxon>Embryophyta</taxon>
        <taxon>Tracheophyta</taxon>
        <taxon>Spermatophyta</taxon>
        <taxon>Magnoliopsida</taxon>
        <taxon>Liliopsida</taxon>
        <taxon>Poales</taxon>
        <taxon>Poaceae</taxon>
        <taxon>PACMAD clade</taxon>
        <taxon>Chloridoideae</taxon>
        <taxon>Eragrostideae</taxon>
        <taxon>Eragrostidinae</taxon>
        <taxon>Eragrostis</taxon>
    </lineage>
</organism>
<dbReference type="Proteomes" id="UP000324897">
    <property type="component" value="Unassembled WGS sequence"/>
</dbReference>
<evidence type="ECO:0000313" key="3">
    <source>
        <dbReference type="Proteomes" id="UP000324897"/>
    </source>
</evidence>
<accession>A0A5J9U175</accession>
<dbReference type="PANTHER" id="PTHR34223">
    <property type="entry name" value="OS11G0201299 PROTEIN"/>
    <property type="match status" value="1"/>
</dbReference>
<feature type="non-terminal residue" evidence="2">
    <location>
        <position position="1"/>
    </location>
</feature>
<name>A0A5J9U175_9POAL</name>
<dbReference type="Pfam" id="PF00646">
    <property type="entry name" value="F-box"/>
    <property type="match status" value="1"/>
</dbReference>
<comment type="caution">
    <text evidence="2">The sequence shown here is derived from an EMBL/GenBank/DDBJ whole genome shotgun (WGS) entry which is preliminary data.</text>
</comment>
<evidence type="ECO:0000313" key="2">
    <source>
        <dbReference type="EMBL" id="TVU16761.1"/>
    </source>
</evidence>